<dbReference type="Proteomes" id="UP000824988">
    <property type="component" value="Chromosome"/>
</dbReference>
<dbReference type="Pfam" id="PF17761">
    <property type="entry name" value="DUF1016_N"/>
    <property type="match status" value="1"/>
</dbReference>
<dbReference type="EMBL" id="AP019782">
    <property type="protein sequence ID" value="BBL71415.1"/>
    <property type="molecule type" value="Genomic_DNA"/>
</dbReference>
<name>A0A8D5AMT9_9GAMM</name>
<evidence type="ECO:0000256" key="1">
    <source>
        <dbReference type="SAM" id="MobiDB-lite"/>
    </source>
</evidence>
<dbReference type="PANTHER" id="PTHR30547:SF0">
    <property type="entry name" value="BLR8175 PROTEIN"/>
    <property type="match status" value="1"/>
</dbReference>
<reference evidence="3" key="1">
    <citation type="submission" date="2019-06" db="EMBL/GenBank/DDBJ databases">
        <title>Complete genome sequence of Methylogaea oryzae strain JCM16910.</title>
        <authorList>
            <person name="Asakawa S."/>
        </authorList>
    </citation>
    <scope>NUCLEOTIDE SEQUENCE</scope>
    <source>
        <strain evidence="3">E10</strain>
    </source>
</reference>
<dbReference type="AlphaFoldDB" id="A0A8D5AMT9"/>
<proteinExistence type="predicted"/>
<organism evidence="3 4">
    <name type="scientific">Methylogaea oryzae</name>
    <dbReference type="NCBI Taxonomy" id="1295382"/>
    <lineage>
        <taxon>Bacteria</taxon>
        <taxon>Pseudomonadati</taxon>
        <taxon>Pseudomonadota</taxon>
        <taxon>Gammaproteobacteria</taxon>
        <taxon>Methylococcales</taxon>
        <taxon>Methylococcaceae</taxon>
        <taxon>Methylogaea</taxon>
    </lineage>
</organism>
<protein>
    <recommendedName>
        <fullName evidence="2">YhcG N-terminal domain-containing protein</fullName>
    </recommendedName>
</protein>
<evidence type="ECO:0000259" key="2">
    <source>
        <dbReference type="Pfam" id="PF17761"/>
    </source>
</evidence>
<gene>
    <name evidence="3" type="ORF">MoryE10_20210</name>
</gene>
<dbReference type="InterPro" id="IPR041527">
    <property type="entry name" value="YhcG_N"/>
</dbReference>
<dbReference type="InterPro" id="IPR053148">
    <property type="entry name" value="PD-DEXK-like_domain"/>
</dbReference>
<dbReference type="KEGG" id="moz:MoryE10_20210"/>
<accession>A0A8D5AMT9</accession>
<evidence type="ECO:0000313" key="4">
    <source>
        <dbReference type="Proteomes" id="UP000824988"/>
    </source>
</evidence>
<feature type="region of interest" description="Disordered" evidence="1">
    <location>
        <begin position="221"/>
        <end position="242"/>
    </location>
</feature>
<evidence type="ECO:0000313" key="3">
    <source>
        <dbReference type="EMBL" id="BBL71415.1"/>
    </source>
</evidence>
<sequence>MQASDMPQYAELLGEIKQRIRHAQTRAWMAVSAELIRLYWRIGQVIDSRQQQEGYGTAVIPRLARDLHNELPEEKGFSERNIKRMLAFYRLYPHAALESELVPQAVAQAELHPASSAALPVVDFPAPLLLAIPWGHHAVLMEKVRDAAARQWYMRAALDNGWSRYLLLEHIDSASHQRAGRAANNFLLRLPAPDSAMVQQTLKDPYIQLRADARPTRRIGVQPAQHRADRARAGWRQHTYGG</sequence>
<keyword evidence="4" id="KW-1185">Reference proteome</keyword>
<feature type="domain" description="YhcG N-terminal" evidence="2">
    <location>
        <begin position="15"/>
        <end position="178"/>
    </location>
</feature>
<dbReference type="PANTHER" id="PTHR30547">
    <property type="entry name" value="UNCHARACTERIZED PROTEIN YHCG-RELATED"/>
    <property type="match status" value="1"/>
</dbReference>